<dbReference type="RefSeq" id="XP_030766332.1">
    <property type="nucleotide sequence ID" value="XM_030910472.1"/>
</dbReference>
<organism evidence="7 10">
    <name type="scientific">Sitophilus oryzae</name>
    <name type="common">Rice weevil</name>
    <name type="synonym">Curculio oryzae</name>
    <dbReference type="NCBI Taxonomy" id="7048"/>
    <lineage>
        <taxon>Eukaryota</taxon>
        <taxon>Metazoa</taxon>
        <taxon>Ecdysozoa</taxon>
        <taxon>Arthropoda</taxon>
        <taxon>Hexapoda</taxon>
        <taxon>Insecta</taxon>
        <taxon>Pterygota</taxon>
        <taxon>Neoptera</taxon>
        <taxon>Endopterygota</taxon>
        <taxon>Coleoptera</taxon>
        <taxon>Polyphaga</taxon>
        <taxon>Cucujiformia</taxon>
        <taxon>Curculionidae</taxon>
        <taxon>Dryophthorinae</taxon>
        <taxon>Sitophilus</taxon>
    </lineage>
</organism>
<dbReference type="RefSeq" id="XP_030766331.1">
    <property type="nucleotide sequence ID" value="XM_030910471.1"/>
</dbReference>
<dbReference type="KEGG" id="soy:115890293"/>
<dbReference type="OrthoDB" id="6611136at2759"/>
<dbReference type="Pfam" id="PF05485">
    <property type="entry name" value="THAP"/>
    <property type="match status" value="1"/>
</dbReference>
<gene>
    <name evidence="8 9 10" type="primary">LOC115890293</name>
</gene>
<dbReference type="PANTHER" id="PTHR46927:SF3">
    <property type="entry name" value="THAP-TYPE DOMAIN-CONTAINING PROTEIN"/>
    <property type="match status" value="1"/>
</dbReference>
<dbReference type="AlphaFoldDB" id="A0A6J2YQL4"/>
<evidence type="ECO:0000313" key="7">
    <source>
        <dbReference type="Proteomes" id="UP000504635"/>
    </source>
</evidence>
<evidence type="ECO:0000256" key="4">
    <source>
        <dbReference type="ARBA" id="ARBA00023125"/>
    </source>
</evidence>
<feature type="domain" description="THAP-type" evidence="6">
    <location>
        <begin position="1"/>
        <end position="98"/>
    </location>
</feature>
<name>A0A6J2YQL4_SITOR</name>
<dbReference type="InterPro" id="IPR021896">
    <property type="entry name" value="THAP9-like_HTH"/>
</dbReference>
<dbReference type="SMART" id="SM00692">
    <property type="entry name" value="DM3"/>
    <property type="match status" value="1"/>
</dbReference>
<dbReference type="InterPro" id="IPR052224">
    <property type="entry name" value="THAP_domain_protein"/>
</dbReference>
<dbReference type="GeneID" id="115890293"/>
<reference evidence="8 9" key="1">
    <citation type="submission" date="2025-04" db="UniProtKB">
        <authorList>
            <consortium name="RefSeq"/>
        </authorList>
    </citation>
    <scope>IDENTIFICATION</scope>
    <source>
        <tissue evidence="8 9">Gonads</tissue>
    </source>
</reference>
<dbReference type="GO" id="GO:0008270">
    <property type="term" value="F:zinc ion binding"/>
    <property type="evidence" value="ECO:0007669"/>
    <property type="project" value="UniProtKB-KW"/>
</dbReference>
<accession>A0A6J2YQL4</accession>
<dbReference type="Proteomes" id="UP000504635">
    <property type="component" value="Unplaced"/>
</dbReference>
<keyword evidence="1" id="KW-0479">Metal-binding</keyword>
<evidence type="ECO:0000259" key="6">
    <source>
        <dbReference type="PROSITE" id="PS50950"/>
    </source>
</evidence>
<evidence type="ECO:0000256" key="3">
    <source>
        <dbReference type="ARBA" id="ARBA00022833"/>
    </source>
</evidence>
<keyword evidence="4 5" id="KW-0238">DNA-binding</keyword>
<dbReference type="Pfam" id="PF12017">
    <property type="entry name" value="Tnp_P_element"/>
    <property type="match status" value="1"/>
</dbReference>
<keyword evidence="2 5" id="KW-0863">Zinc-finger</keyword>
<dbReference type="PROSITE" id="PS50950">
    <property type="entry name" value="ZF_THAP"/>
    <property type="match status" value="1"/>
</dbReference>
<proteinExistence type="predicted"/>
<evidence type="ECO:0000313" key="10">
    <source>
        <dbReference type="RefSeq" id="XP_030766333.1"/>
    </source>
</evidence>
<evidence type="ECO:0000313" key="8">
    <source>
        <dbReference type="RefSeq" id="XP_030766331.1"/>
    </source>
</evidence>
<evidence type="ECO:0000256" key="5">
    <source>
        <dbReference type="PROSITE-ProRule" id="PRU00309"/>
    </source>
</evidence>
<evidence type="ECO:0000313" key="9">
    <source>
        <dbReference type="RefSeq" id="XP_030766332.1"/>
    </source>
</evidence>
<evidence type="ECO:0000256" key="2">
    <source>
        <dbReference type="ARBA" id="ARBA00022771"/>
    </source>
</evidence>
<evidence type="ECO:0000256" key="1">
    <source>
        <dbReference type="ARBA" id="ARBA00022723"/>
    </source>
</evidence>
<protein>
    <submittedName>
        <fullName evidence="8 9">Uncharacterized protein LOC115890293</fullName>
    </submittedName>
</protein>
<dbReference type="InterPro" id="IPR006612">
    <property type="entry name" value="THAP_Znf"/>
</dbReference>
<dbReference type="SMART" id="SM00980">
    <property type="entry name" value="THAP"/>
    <property type="match status" value="1"/>
</dbReference>
<dbReference type="RefSeq" id="XP_030766333.1">
    <property type="nucleotide sequence ID" value="XM_030910473.1"/>
</dbReference>
<dbReference type="GO" id="GO:0003677">
    <property type="term" value="F:DNA binding"/>
    <property type="evidence" value="ECO:0007669"/>
    <property type="project" value="UniProtKB-UniRule"/>
</dbReference>
<dbReference type="SUPFAM" id="SSF57716">
    <property type="entry name" value="Glucocorticoid receptor-like (DNA-binding domain)"/>
    <property type="match status" value="1"/>
</dbReference>
<keyword evidence="7" id="KW-1185">Reference proteome</keyword>
<sequence>MPGRRCAVFSCNNSAFATKRSKLDIIYHNFPKAKNPVSKNTLKEWVLRCRRADNFNPANSSICSIHFKDTDYDRDLRNELLGLPVRKLLKKSAIPTLNLPGQEDQPISEREKRFEAKVKIEQECHRKEEIDKVLSEEWKSVLPATKRQSILERNNIQPLQQNIDHKEYEKLLDKYNSLRTDMKVLKRKLLLQNKQLKYYKKRKPKKEKITFEEDKSVNALRRVFTNNQIDMILKRKKRINWSMEEMNKAFALYCLCKKSYVYVKTKLNYPLPGLSTLRKWALQIKAQPDLLGHVCSFLKEAEENVTDHEIIVINIEADE</sequence>
<dbReference type="PANTHER" id="PTHR46927">
    <property type="entry name" value="AGAP005574-PA"/>
    <property type="match status" value="1"/>
</dbReference>
<keyword evidence="3" id="KW-0862">Zinc</keyword>